<name>A0A8H5HGE9_9AGAR</name>
<evidence type="ECO:0000313" key="4">
    <source>
        <dbReference type="EMBL" id="KAF5382795.1"/>
    </source>
</evidence>
<dbReference type="Proteomes" id="UP000518752">
    <property type="component" value="Unassembled WGS sequence"/>
</dbReference>
<feature type="compositionally biased region" description="Acidic residues" evidence="2">
    <location>
        <begin position="48"/>
        <end position="64"/>
    </location>
</feature>
<feature type="domain" description="Vps72/YL1 C-terminal" evidence="3">
    <location>
        <begin position="584"/>
        <end position="613"/>
    </location>
</feature>
<feature type="compositionally biased region" description="Basic and acidic residues" evidence="2">
    <location>
        <begin position="654"/>
        <end position="685"/>
    </location>
</feature>
<evidence type="ECO:0000313" key="5">
    <source>
        <dbReference type="Proteomes" id="UP000518752"/>
    </source>
</evidence>
<gene>
    <name evidence="4" type="ORF">D9757_007318</name>
</gene>
<feature type="region of interest" description="Disordered" evidence="2">
    <location>
        <begin position="1"/>
        <end position="21"/>
    </location>
</feature>
<evidence type="ECO:0000259" key="3">
    <source>
        <dbReference type="SMART" id="SM00993"/>
    </source>
</evidence>
<feature type="compositionally biased region" description="Acidic residues" evidence="2">
    <location>
        <begin position="719"/>
        <end position="736"/>
    </location>
</feature>
<feature type="compositionally biased region" description="Polar residues" evidence="2">
    <location>
        <begin position="102"/>
        <end position="111"/>
    </location>
</feature>
<feature type="compositionally biased region" description="Basic and acidic residues" evidence="2">
    <location>
        <begin position="737"/>
        <end position="754"/>
    </location>
</feature>
<dbReference type="Pfam" id="PF05764">
    <property type="entry name" value="YL1"/>
    <property type="match status" value="1"/>
</dbReference>
<comment type="similarity">
    <text evidence="1">Belongs to the VPS72/YL1 family.</text>
</comment>
<protein>
    <recommendedName>
        <fullName evidence="3">Vps72/YL1 C-terminal domain-containing protein</fullName>
    </recommendedName>
</protein>
<feature type="region of interest" description="Disordered" evidence="2">
    <location>
        <begin position="719"/>
        <end position="754"/>
    </location>
</feature>
<reference evidence="4 5" key="1">
    <citation type="journal article" date="2020" name="ISME J.">
        <title>Uncovering the hidden diversity of litter-decomposition mechanisms in mushroom-forming fungi.</title>
        <authorList>
            <person name="Floudas D."/>
            <person name="Bentzer J."/>
            <person name="Ahren D."/>
            <person name="Johansson T."/>
            <person name="Persson P."/>
            <person name="Tunlid A."/>
        </authorList>
    </citation>
    <scope>NUCLEOTIDE SEQUENCE [LARGE SCALE GENOMIC DNA]</scope>
    <source>
        <strain evidence="4 5">CBS 406.79</strain>
    </source>
</reference>
<feature type="compositionally biased region" description="Polar residues" evidence="2">
    <location>
        <begin position="131"/>
        <end position="141"/>
    </location>
</feature>
<organism evidence="4 5">
    <name type="scientific">Collybiopsis confluens</name>
    <dbReference type="NCBI Taxonomy" id="2823264"/>
    <lineage>
        <taxon>Eukaryota</taxon>
        <taxon>Fungi</taxon>
        <taxon>Dikarya</taxon>
        <taxon>Basidiomycota</taxon>
        <taxon>Agaricomycotina</taxon>
        <taxon>Agaricomycetes</taxon>
        <taxon>Agaricomycetidae</taxon>
        <taxon>Agaricales</taxon>
        <taxon>Marasmiineae</taxon>
        <taxon>Omphalotaceae</taxon>
        <taxon>Collybiopsis</taxon>
    </lineage>
</organism>
<dbReference type="PANTHER" id="PTHR13275:SF4">
    <property type="entry name" value="VACUOLAR PROTEIN SORTING-ASSOCIATED PROTEIN 72 HOMOLOG"/>
    <property type="match status" value="1"/>
</dbReference>
<comment type="caution">
    <text evidence="4">The sequence shown here is derived from an EMBL/GenBank/DDBJ whole genome shotgun (WGS) entry which is preliminary data.</text>
</comment>
<dbReference type="EMBL" id="JAACJN010000050">
    <property type="protein sequence ID" value="KAF5382795.1"/>
    <property type="molecule type" value="Genomic_DNA"/>
</dbReference>
<feature type="region of interest" description="Disordered" evidence="2">
    <location>
        <begin position="319"/>
        <end position="338"/>
    </location>
</feature>
<evidence type="ECO:0000256" key="1">
    <source>
        <dbReference type="ARBA" id="ARBA00006832"/>
    </source>
</evidence>
<dbReference type="Pfam" id="PF08265">
    <property type="entry name" value="YL1_C"/>
    <property type="match status" value="1"/>
</dbReference>
<feature type="region of interest" description="Disordered" evidence="2">
    <location>
        <begin position="48"/>
        <end position="175"/>
    </location>
</feature>
<sequence length="754" mass="84200">MEDDESLVTRRSKRSTAGNRMQTALAEIALEDLSKEDAEDKDFIETYEEDAFESDFTSTDEDETATAGGEQVPDEDKQVKKTAKSRLERATAAAHARQKATFNPTTASAESEPTKPKRKRRVSLGYALNLETGQLVPQNDDASTHNNEDDADAEDEEHKKDSTGQGDDDTTMITSGKRRIIKRSSKRQTTIQNTTDTVKRYLISESKILSQPRKKIKRHHKYTQAELIARALDTEEGNLIDHRDYLRVEREKREMRARRGKVRVEPPLLKFVSRVEEEEQEQEEEERVLVPHLPVDTLSSRLPSPPLPSTAMIVPSSSNSISSITATPTTRPSATYSPPFTFPPPSKPMFTTPTPTAPSPSSILWLAPTPPPPQSASSPYTYISSWTGNGKESAWVAPTQVHHPPTFPAPSQSSSSSSIYPHSYLFSSYEYPHTSAPASNASSLHLHPHLQARARAQASELWATTPEKKIMKKKKVTVSVSKSYLVHELYDHDADDEEEEKAKEGEGAKAKAKEGDDQNQKPRLKRKRKDRDKDKDKLNNLLLKNHKPDWESTMTAVFGDHAEWGKVQVIVSDTGRRVEGRYTPTCAITGEPAKYLDPRTGVPYADVRAYKVLRQLVRGLDGKGVNVGRDGTENGDLLAGTGSLAGQAKRRKSEGRGKGRAMSDDKGEGEIHTETETETRKRLKEEDEELDDDPDYAISVWDEELGCFIGDFLESFEGGEEDWDKIDEGDEKEEDADGLKERVDEDGKIVLDLT</sequence>
<feature type="region of interest" description="Disordered" evidence="2">
    <location>
        <begin position="631"/>
        <end position="693"/>
    </location>
</feature>
<evidence type="ECO:0000256" key="2">
    <source>
        <dbReference type="SAM" id="MobiDB-lite"/>
    </source>
</evidence>
<feature type="compositionally biased region" description="Low complexity" evidence="2">
    <location>
        <begin position="90"/>
        <end position="101"/>
    </location>
</feature>
<feature type="compositionally biased region" description="Basic and acidic residues" evidence="2">
    <location>
        <begin position="500"/>
        <end position="520"/>
    </location>
</feature>
<dbReference type="PANTHER" id="PTHR13275">
    <property type="entry name" value="YL-1 PROTEIN TRANSCRIPTION FACTOR-LIKE 1"/>
    <property type="match status" value="1"/>
</dbReference>
<dbReference type="AlphaFoldDB" id="A0A8H5HGE9"/>
<dbReference type="OrthoDB" id="78296at2759"/>
<feature type="compositionally biased region" description="Basic and acidic residues" evidence="2">
    <location>
        <begin position="74"/>
        <end position="89"/>
    </location>
</feature>
<dbReference type="SMART" id="SM00993">
    <property type="entry name" value="YL1_C"/>
    <property type="match status" value="1"/>
</dbReference>
<dbReference type="GO" id="GO:0005634">
    <property type="term" value="C:nucleus"/>
    <property type="evidence" value="ECO:0007669"/>
    <property type="project" value="TreeGrafter"/>
</dbReference>
<dbReference type="InterPro" id="IPR046757">
    <property type="entry name" value="YL1_N"/>
</dbReference>
<accession>A0A8H5HGE9</accession>
<keyword evidence="5" id="KW-1185">Reference proteome</keyword>
<dbReference type="InterPro" id="IPR013272">
    <property type="entry name" value="Vps72/YL1_C"/>
</dbReference>
<proteinExistence type="inferred from homology"/>
<feature type="region of interest" description="Disordered" evidence="2">
    <location>
        <begin position="491"/>
        <end position="541"/>
    </location>
</feature>